<keyword evidence="5" id="KW-1185">Reference proteome</keyword>
<accession>A0A2P8GWJ4</accession>
<evidence type="ECO:0000313" key="5">
    <source>
        <dbReference type="Proteomes" id="UP000268291"/>
    </source>
</evidence>
<sequence length="537" mass="56621">MIDFDDDELRAAARRIGTDFSEAEREDFTRLARWMAAQIDDFLAVSAPLLPPIDAVPAERITDTEATTDTDPLNAVVRWVDVHAVPSAVTGDLLDGKRIGLKDLISVAGVPLSAANRIFDGFVPREDAPVARRLLEAGARIVAMTNLEGMAWGGGSESGRWGACENPWDPSRSTGGSSGGSAAALFYDGVDITFGTDQGGSIRLPASWCGVLGLKPTHSLVPYQGIASHEFTFDHVGPMTRTTEDMALAMAAVAGQAPGDPRQAAGVPDLPFLEAWESAPDSFAGVTFGVLSEAVEDSDGSPEREAALAAFRSTVSSLEELGATIVEISIPEHRVGGSIIFGAMVESVATTLSSFGDGYHWSGAHSVETRLAVGKGLAAFGAEMPPAYRASAALGELLRTRYFGTVYAQAQNSIPAVRAAYDAALATVDAIIMPTTPTTAMRRTPEASMYDTQVHSFSMAVDTPTHNATGHPALSMPAAEADGLPLGVMLVGKHFTDHELIAFARTWEKARGWFPAAAPTFPTAHSPFATTTTEVSE</sequence>
<evidence type="ECO:0000313" key="3">
    <source>
        <dbReference type="EMBL" id="RUQ87130.1"/>
    </source>
</evidence>
<evidence type="ECO:0000313" key="4">
    <source>
        <dbReference type="Proteomes" id="UP000241203"/>
    </source>
</evidence>
<dbReference type="Proteomes" id="UP000268291">
    <property type="component" value="Unassembled WGS sequence"/>
</dbReference>
<dbReference type="GO" id="GO:0003824">
    <property type="term" value="F:catalytic activity"/>
    <property type="evidence" value="ECO:0007669"/>
    <property type="project" value="InterPro"/>
</dbReference>
<reference evidence="3 5" key="2">
    <citation type="submission" date="2018-12" db="EMBL/GenBank/DDBJ databases">
        <authorList>
            <person name="hu s."/>
            <person name="Xu Y."/>
            <person name="Xu B."/>
            <person name="Li F."/>
        </authorList>
    </citation>
    <scope>NUCLEOTIDE SEQUENCE [LARGE SCALE GENOMIC DNA]</scope>
    <source>
        <strain evidence="3 5">KSW2-17</strain>
    </source>
</reference>
<dbReference type="InterPro" id="IPR023631">
    <property type="entry name" value="Amidase_dom"/>
</dbReference>
<dbReference type="InterPro" id="IPR000120">
    <property type="entry name" value="Amidase"/>
</dbReference>
<dbReference type="Gene3D" id="3.90.1300.10">
    <property type="entry name" value="Amidase signature (AS) domain"/>
    <property type="match status" value="1"/>
</dbReference>
<dbReference type="SUPFAM" id="SSF75304">
    <property type="entry name" value="Amidase signature (AS) enzymes"/>
    <property type="match status" value="1"/>
</dbReference>
<dbReference type="Proteomes" id="UP000241203">
    <property type="component" value="Unassembled WGS sequence"/>
</dbReference>
<protein>
    <submittedName>
        <fullName evidence="2">Amidase</fullName>
    </submittedName>
</protein>
<dbReference type="InterPro" id="IPR036928">
    <property type="entry name" value="AS_sf"/>
</dbReference>
<dbReference type="AlphaFoldDB" id="A0A2P8GWJ4"/>
<feature type="domain" description="Amidase" evidence="1">
    <location>
        <begin position="93"/>
        <end position="500"/>
    </location>
</feature>
<name>A0A2P8GWJ4_9MICO</name>
<dbReference type="RefSeq" id="WP_106563368.1">
    <property type="nucleotide sequence ID" value="NZ_PYAU01000001.1"/>
</dbReference>
<dbReference type="EMBL" id="RZGY01000001">
    <property type="protein sequence ID" value="RUQ87130.1"/>
    <property type="molecule type" value="Genomic_DNA"/>
</dbReference>
<dbReference type="PANTHER" id="PTHR11895:SF170">
    <property type="entry name" value="AMIDASE"/>
    <property type="match status" value="1"/>
</dbReference>
<proteinExistence type="predicted"/>
<dbReference type="Pfam" id="PF01425">
    <property type="entry name" value="Amidase"/>
    <property type="match status" value="1"/>
</dbReference>
<reference evidence="2 4" key="1">
    <citation type="submission" date="2018-03" db="EMBL/GenBank/DDBJ databases">
        <title>Genomic Encyclopedia of Archaeal and Bacterial Type Strains, Phase II (KMG-II): from individual species to whole genera.</title>
        <authorList>
            <person name="Goeker M."/>
        </authorList>
    </citation>
    <scope>NUCLEOTIDE SEQUENCE [LARGE SCALE GENOMIC DNA]</scope>
    <source>
        <strain evidence="2 4">DSM 21548</strain>
    </source>
</reference>
<dbReference type="PANTHER" id="PTHR11895">
    <property type="entry name" value="TRANSAMIDASE"/>
    <property type="match status" value="1"/>
</dbReference>
<evidence type="ECO:0000313" key="2">
    <source>
        <dbReference type="EMBL" id="PSL38337.1"/>
    </source>
</evidence>
<evidence type="ECO:0000259" key="1">
    <source>
        <dbReference type="Pfam" id="PF01425"/>
    </source>
</evidence>
<comment type="caution">
    <text evidence="2">The sequence shown here is derived from an EMBL/GenBank/DDBJ whole genome shotgun (WGS) entry which is preliminary data.</text>
</comment>
<organism evidence="2 4">
    <name type="scientific">Labedella gwakjiensis</name>
    <dbReference type="NCBI Taxonomy" id="390269"/>
    <lineage>
        <taxon>Bacteria</taxon>
        <taxon>Bacillati</taxon>
        <taxon>Actinomycetota</taxon>
        <taxon>Actinomycetes</taxon>
        <taxon>Micrococcales</taxon>
        <taxon>Microbacteriaceae</taxon>
        <taxon>Labedella</taxon>
    </lineage>
</organism>
<dbReference type="EMBL" id="PYAU01000001">
    <property type="protein sequence ID" value="PSL38337.1"/>
    <property type="molecule type" value="Genomic_DNA"/>
</dbReference>
<dbReference type="OrthoDB" id="182039at2"/>
<gene>
    <name evidence="2" type="ORF">CLV49_1958</name>
    <name evidence="3" type="ORF">ELQ93_09425</name>
</gene>